<dbReference type="GO" id="GO:0005524">
    <property type="term" value="F:ATP binding"/>
    <property type="evidence" value="ECO:0007669"/>
    <property type="project" value="UniProtKB-UniRule"/>
</dbReference>
<proteinExistence type="predicted"/>
<protein>
    <submittedName>
        <fullName evidence="3">Protein kinase domain-containing protein</fullName>
    </submittedName>
</protein>
<dbReference type="InterPro" id="IPR017441">
    <property type="entry name" value="Protein_kinase_ATP_BS"/>
</dbReference>
<organism evidence="2 3">
    <name type="scientific">Romanomermis culicivorax</name>
    <name type="common">Nematode worm</name>
    <dbReference type="NCBI Taxonomy" id="13658"/>
    <lineage>
        <taxon>Eukaryota</taxon>
        <taxon>Metazoa</taxon>
        <taxon>Ecdysozoa</taxon>
        <taxon>Nematoda</taxon>
        <taxon>Enoplea</taxon>
        <taxon>Dorylaimia</taxon>
        <taxon>Mermithida</taxon>
        <taxon>Mermithoidea</taxon>
        <taxon>Mermithidae</taxon>
        <taxon>Romanomermis</taxon>
    </lineage>
</organism>
<accession>A0A915HW13</accession>
<sequence length="144" mass="16352">QTCCSDDGQSAPKFGHFYVPHPTNGDEILTPLQNDIQQIDDNMIEMETTCKPPKVVHNHLIMDEIGSGAYARVKQCLLLGKMEPRAPPKVVHNHLIMHEIGSGAYARVKQCLLLGKMEPRAVKIFKIERKFYEQICNFSKKFSQ</sequence>
<dbReference type="Proteomes" id="UP000887565">
    <property type="component" value="Unplaced"/>
</dbReference>
<evidence type="ECO:0000256" key="1">
    <source>
        <dbReference type="PROSITE-ProRule" id="PRU10141"/>
    </source>
</evidence>
<keyword evidence="1" id="KW-0067">ATP-binding</keyword>
<name>A0A915HW13_ROMCU</name>
<dbReference type="PROSITE" id="PS00107">
    <property type="entry name" value="PROTEIN_KINASE_ATP"/>
    <property type="match status" value="1"/>
</dbReference>
<feature type="binding site" evidence="1">
    <location>
        <position position="123"/>
    </location>
    <ligand>
        <name>ATP</name>
        <dbReference type="ChEBI" id="CHEBI:30616"/>
    </ligand>
</feature>
<evidence type="ECO:0000313" key="2">
    <source>
        <dbReference type="Proteomes" id="UP000887565"/>
    </source>
</evidence>
<dbReference type="WBParaSite" id="nRc.2.0.1.t05742-RA">
    <property type="protein sequence ID" value="nRc.2.0.1.t05742-RA"/>
    <property type="gene ID" value="nRc.2.0.1.g05742"/>
</dbReference>
<keyword evidence="2" id="KW-1185">Reference proteome</keyword>
<reference evidence="3" key="1">
    <citation type="submission" date="2022-11" db="UniProtKB">
        <authorList>
            <consortium name="WormBaseParasite"/>
        </authorList>
    </citation>
    <scope>IDENTIFICATION</scope>
</reference>
<evidence type="ECO:0000313" key="3">
    <source>
        <dbReference type="WBParaSite" id="nRc.2.0.1.t05742-RA"/>
    </source>
</evidence>
<keyword evidence="1" id="KW-0547">Nucleotide-binding</keyword>
<dbReference type="AlphaFoldDB" id="A0A915HW13"/>